<evidence type="ECO:0000313" key="3">
    <source>
        <dbReference type="EMBL" id="KAK7866347.1"/>
    </source>
</evidence>
<dbReference type="EMBL" id="JAZDUA010000149">
    <property type="protein sequence ID" value="KAK7866347.1"/>
    <property type="molecule type" value="Genomic_DNA"/>
</dbReference>
<feature type="compositionally biased region" description="Pro residues" evidence="1">
    <location>
        <begin position="115"/>
        <end position="129"/>
    </location>
</feature>
<dbReference type="Proteomes" id="UP001378592">
    <property type="component" value="Unassembled WGS sequence"/>
</dbReference>
<protein>
    <recommendedName>
        <fullName evidence="5">Accessory gland protein</fullName>
    </recommendedName>
</protein>
<comment type="caution">
    <text evidence="3">The sequence shown here is derived from an EMBL/GenBank/DDBJ whole genome shotgun (WGS) entry which is preliminary data.</text>
</comment>
<keyword evidence="4" id="KW-1185">Reference proteome</keyword>
<proteinExistence type="predicted"/>
<feature type="signal peptide" evidence="2">
    <location>
        <begin position="1"/>
        <end position="33"/>
    </location>
</feature>
<dbReference type="AlphaFoldDB" id="A0AAN9VQ37"/>
<evidence type="ECO:0008006" key="5">
    <source>
        <dbReference type="Google" id="ProtNLM"/>
    </source>
</evidence>
<dbReference type="PROSITE" id="PS51318">
    <property type="entry name" value="TAT"/>
    <property type="match status" value="1"/>
</dbReference>
<reference evidence="3 4" key="1">
    <citation type="submission" date="2024-03" db="EMBL/GenBank/DDBJ databases">
        <title>The genome assembly and annotation of the cricket Gryllus longicercus Weissman &amp; Gray.</title>
        <authorList>
            <person name="Szrajer S."/>
            <person name="Gray D."/>
            <person name="Ylla G."/>
        </authorList>
    </citation>
    <scope>NUCLEOTIDE SEQUENCE [LARGE SCALE GENOMIC DNA]</scope>
    <source>
        <strain evidence="3">DAG 2021-001</strain>
        <tissue evidence="3">Whole body minus gut</tissue>
    </source>
</reference>
<gene>
    <name evidence="3" type="ORF">R5R35_003274</name>
</gene>
<feature type="region of interest" description="Disordered" evidence="1">
    <location>
        <begin position="90"/>
        <end position="133"/>
    </location>
</feature>
<organism evidence="3 4">
    <name type="scientific">Gryllus longicercus</name>
    <dbReference type="NCBI Taxonomy" id="2509291"/>
    <lineage>
        <taxon>Eukaryota</taxon>
        <taxon>Metazoa</taxon>
        <taxon>Ecdysozoa</taxon>
        <taxon>Arthropoda</taxon>
        <taxon>Hexapoda</taxon>
        <taxon>Insecta</taxon>
        <taxon>Pterygota</taxon>
        <taxon>Neoptera</taxon>
        <taxon>Polyneoptera</taxon>
        <taxon>Orthoptera</taxon>
        <taxon>Ensifera</taxon>
        <taxon>Gryllidea</taxon>
        <taxon>Grylloidea</taxon>
        <taxon>Gryllidae</taxon>
        <taxon>Gryllinae</taxon>
        <taxon>Gryllus</taxon>
    </lineage>
</organism>
<dbReference type="InterPro" id="IPR006311">
    <property type="entry name" value="TAT_signal"/>
</dbReference>
<accession>A0AAN9VQ37</accession>
<feature type="chain" id="PRO_5042878758" description="Accessory gland protein" evidence="2">
    <location>
        <begin position="34"/>
        <end position="192"/>
    </location>
</feature>
<dbReference type="PROSITE" id="PS51257">
    <property type="entry name" value="PROKAR_LIPOPROTEIN"/>
    <property type="match status" value="1"/>
</dbReference>
<name>A0AAN9VQ37_9ORTH</name>
<keyword evidence="2" id="KW-0732">Signal</keyword>
<evidence type="ECO:0000256" key="1">
    <source>
        <dbReference type="SAM" id="MobiDB-lite"/>
    </source>
</evidence>
<evidence type="ECO:0000256" key="2">
    <source>
        <dbReference type="SAM" id="SignalP"/>
    </source>
</evidence>
<evidence type="ECO:0000313" key="4">
    <source>
        <dbReference type="Proteomes" id="UP001378592"/>
    </source>
</evidence>
<sequence>MAAARRLLAAAAAAAATAVAGCWLLLAAPLAEALIVPQELPTILSVIYSNIPPILKGTDSRIGLGFRFGPHADFQVQLELGPQMYTQRLGPEQDAKRRRQAPPRAPSAALRLPQLTPPPDAPPSGPAPDTPASRWLTAWRSGLVNPSQNTLHTQQTVTLLNDEDTSSSAENDVVAHLTSLYNKTENSTTSST</sequence>